<dbReference type="GO" id="GO:0000049">
    <property type="term" value="F:tRNA binding"/>
    <property type="evidence" value="ECO:0007669"/>
    <property type="project" value="TreeGrafter"/>
</dbReference>
<evidence type="ECO:0000256" key="3">
    <source>
        <dbReference type="ARBA" id="ARBA00022694"/>
    </source>
</evidence>
<evidence type="ECO:0000256" key="5">
    <source>
        <dbReference type="ARBA" id="ARBA00022723"/>
    </source>
</evidence>
<dbReference type="Gene3D" id="1.10.3090.10">
    <property type="entry name" value="cca-adding enzyme, domain 2"/>
    <property type="match status" value="1"/>
</dbReference>
<keyword evidence="3" id="KW-0819">tRNA processing</keyword>
<evidence type="ECO:0000256" key="9">
    <source>
        <dbReference type="RuleBase" id="RU003953"/>
    </source>
</evidence>
<dbReference type="PANTHER" id="PTHR46173">
    <property type="entry name" value="CCA TRNA NUCLEOTIDYLTRANSFERASE 1, MITOCHONDRIAL"/>
    <property type="match status" value="1"/>
</dbReference>
<dbReference type="InterPro" id="IPR050264">
    <property type="entry name" value="Bact_CCA-adding_enz_type3_sf"/>
</dbReference>
<name>A0AB38A525_9ACTN</name>
<dbReference type="PANTHER" id="PTHR46173:SF1">
    <property type="entry name" value="CCA TRNA NUCLEOTIDYLTRANSFERASE 1, MITOCHONDRIAL"/>
    <property type="match status" value="1"/>
</dbReference>
<dbReference type="GO" id="GO:0000166">
    <property type="term" value="F:nucleotide binding"/>
    <property type="evidence" value="ECO:0007669"/>
    <property type="project" value="UniProtKB-KW"/>
</dbReference>
<dbReference type="GO" id="GO:0046872">
    <property type="term" value="F:metal ion binding"/>
    <property type="evidence" value="ECO:0007669"/>
    <property type="project" value="UniProtKB-KW"/>
</dbReference>
<dbReference type="SUPFAM" id="SSF81301">
    <property type="entry name" value="Nucleotidyltransferase"/>
    <property type="match status" value="1"/>
</dbReference>
<dbReference type="InterPro" id="IPR002646">
    <property type="entry name" value="PolA_pol_head_dom"/>
</dbReference>
<dbReference type="InterPro" id="IPR006675">
    <property type="entry name" value="HDIG_dom"/>
</dbReference>
<reference evidence="11 12" key="1">
    <citation type="submission" date="2016-10" db="EMBL/GenBank/DDBJ databases">
        <authorList>
            <person name="Varghese N."/>
            <person name="Submissions S."/>
        </authorList>
    </citation>
    <scope>NUCLEOTIDE SEQUENCE [LARGE SCALE GENOMIC DNA]</scope>
    <source>
        <strain evidence="11 12">DSM 20586</strain>
    </source>
</reference>
<keyword evidence="8 9" id="KW-0694">RNA-binding</keyword>
<dbReference type="CDD" id="cd05398">
    <property type="entry name" value="NT_ClassII-CCAase"/>
    <property type="match status" value="1"/>
</dbReference>
<dbReference type="SMART" id="SM00471">
    <property type="entry name" value="HDc"/>
    <property type="match status" value="1"/>
</dbReference>
<dbReference type="InterPro" id="IPR003607">
    <property type="entry name" value="HD/PDEase_dom"/>
</dbReference>
<accession>A0AB38A525</accession>
<protein>
    <submittedName>
        <fullName evidence="11">tRNA nucleotidyltransferase (CCA-adding enzyme)</fullName>
    </submittedName>
</protein>
<dbReference type="RefSeq" id="WP_002563510.1">
    <property type="nucleotide sequence ID" value="NZ_CALJSN010000006.1"/>
</dbReference>
<sequence length="465" mass="51335">MSHHILPTDVPAYAWRVLSVLEQGGYEAWVVGGWVRDALLGMPSHDVDACTNAPWQESVRLLKAAHIEVHCTGVQHGTVTAVVQGHPIEVTTYRVESGYSDLRHPDSVQFVDSILDDLARRDLTINAMAYHPQRGLLDPYAGKKDLEAGCIRAVGNPRRRFTEDALRVLRAVRFAARLGFEVEPATQGALQACAPELAHIARERIGHELDGIIATGHLAWALRTQRSVLLEAVPTLAPMVGFEQNSPFHCYDVYEHTIQVVAAMECFAGGIASKRLRWASLLHDIGKPHTFTMDEKGQGHFFGHPSAGAQIAESLLRMFALPTSLIVPCVNLVRFHDRPVKATRHSVLRMMSDLDSRCPGQAVPLAFELLTLKRADAMGKAAPYRSYALEIDKIERVLRELVGQHAPYRVKDLAVNGTDVVKLLGGRPGPWIGTMLESVLREVVHGRLDNSREAQLAWIQGTTSV</sequence>
<keyword evidence="6" id="KW-0547">Nucleotide-binding</keyword>
<keyword evidence="4" id="KW-0548">Nucleotidyltransferase</keyword>
<dbReference type="GO" id="GO:0008033">
    <property type="term" value="P:tRNA processing"/>
    <property type="evidence" value="ECO:0007669"/>
    <property type="project" value="UniProtKB-KW"/>
</dbReference>
<evidence type="ECO:0000259" key="10">
    <source>
        <dbReference type="SMART" id="SM00471"/>
    </source>
</evidence>
<evidence type="ECO:0000313" key="11">
    <source>
        <dbReference type="EMBL" id="SEB46489.1"/>
    </source>
</evidence>
<dbReference type="InterPro" id="IPR043519">
    <property type="entry name" value="NT_sf"/>
</dbReference>
<evidence type="ECO:0000256" key="1">
    <source>
        <dbReference type="ARBA" id="ARBA00001946"/>
    </source>
</evidence>
<keyword evidence="5" id="KW-0479">Metal-binding</keyword>
<evidence type="ECO:0000256" key="8">
    <source>
        <dbReference type="ARBA" id="ARBA00022884"/>
    </source>
</evidence>
<dbReference type="Pfam" id="PF01743">
    <property type="entry name" value="PolyA_pol"/>
    <property type="match status" value="1"/>
</dbReference>
<organism evidence="11 12">
    <name type="scientific">Atopobium minutum</name>
    <dbReference type="NCBI Taxonomy" id="1381"/>
    <lineage>
        <taxon>Bacteria</taxon>
        <taxon>Bacillati</taxon>
        <taxon>Actinomycetota</taxon>
        <taxon>Coriobacteriia</taxon>
        <taxon>Coriobacteriales</taxon>
        <taxon>Atopobiaceae</taxon>
        <taxon>Atopobium</taxon>
    </lineage>
</organism>
<evidence type="ECO:0000256" key="2">
    <source>
        <dbReference type="ARBA" id="ARBA00022679"/>
    </source>
</evidence>
<dbReference type="Proteomes" id="UP000183687">
    <property type="component" value="Unassembled WGS sequence"/>
</dbReference>
<dbReference type="GO" id="GO:0016779">
    <property type="term" value="F:nucleotidyltransferase activity"/>
    <property type="evidence" value="ECO:0007669"/>
    <property type="project" value="UniProtKB-KW"/>
</dbReference>
<dbReference type="Pfam" id="PF13735">
    <property type="entry name" value="tRNA_NucTran2_2"/>
    <property type="match status" value="1"/>
</dbReference>
<evidence type="ECO:0000313" key="12">
    <source>
        <dbReference type="Proteomes" id="UP000183687"/>
    </source>
</evidence>
<dbReference type="AlphaFoldDB" id="A0AB38A525"/>
<comment type="caution">
    <text evidence="11">The sequence shown here is derived from an EMBL/GenBank/DDBJ whole genome shotgun (WGS) entry which is preliminary data.</text>
</comment>
<dbReference type="Pfam" id="PF12627">
    <property type="entry name" value="PolyA_pol_RNAbd"/>
    <property type="match status" value="1"/>
</dbReference>
<proteinExistence type="inferred from homology"/>
<dbReference type="SUPFAM" id="SSF81891">
    <property type="entry name" value="Poly A polymerase C-terminal region-like"/>
    <property type="match status" value="1"/>
</dbReference>
<evidence type="ECO:0000256" key="6">
    <source>
        <dbReference type="ARBA" id="ARBA00022741"/>
    </source>
</evidence>
<evidence type="ECO:0000256" key="7">
    <source>
        <dbReference type="ARBA" id="ARBA00022842"/>
    </source>
</evidence>
<comment type="similarity">
    <text evidence="9">Belongs to the tRNA nucleotidyltransferase/poly(A) polymerase family.</text>
</comment>
<dbReference type="Gene3D" id="3.30.460.10">
    <property type="entry name" value="Beta Polymerase, domain 2"/>
    <property type="match status" value="1"/>
</dbReference>
<dbReference type="Pfam" id="PF01966">
    <property type="entry name" value="HD"/>
    <property type="match status" value="1"/>
</dbReference>
<dbReference type="InterPro" id="IPR006674">
    <property type="entry name" value="HD_domain"/>
</dbReference>
<dbReference type="InterPro" id="IPR032828">
    <property type="entry name" value="PolyA_RNA-bd"/>
</dbReference>
<keyword evidence="7" id="KW-0460">Magnesium</keyword>
<keyword evidence="2 9" id="KW-0808">Transferase</keyword>
<gene>
    <name evidence="11" type="ORF">SAMN04489746_0310</name>
</gene>
<feature type="domain" description="HD/PDEase" evidence="10">
    <location>
        <begin position="249"/>
        <end position="390"/>
    </location>
</feature>
<dbReference type="NCBIfam" id="TIGR00277">
    <property type="entry name" value="HDIG"/>
    <property type="match status" value="1"/>
</dbReference>
<dbReference type="EMBL" id="FNSH01000001">
    <property type="protein sequence ID" value="SEB46489.1"/>
    <property type="molecule type" value="Genomic_DNA"/>
</dbReference>
<dbReference type="Gene3D" id="1.10.246.80">
    <property type="match status" value="1"/>
</dbReference>
<comment type="cofactor">
    <cofactor evidence="1">
        <name>Mg(2+)</name>
        <dbReference type="ChEBI" id="CHEBI:18420"/>
    </cofactor>
</comment>
<dbReference type="CDD" id="cd00077">
    <property type="entry name" value="HDc"/>
    <property type="match status" value="1"/>
</dbReference>
<evidence type="ECO:0000256" key="4">
    <source>
        <dbReference type="ARBA" id="ARBA00022695"/>
    </source>
</evidence>
<dbReference type="InterPro" id="IPR032810">
    <property type="entry name" value="CCA-adding_enz_C"/>
</dbReference>